<dbReference type="KEGG" id="psco:LY89DRAFT_733779"/>
<reference evidence="1 2" key="1">
    <citation type="submission" date="2015-10" db="EMBL/GenBank/DDBJ databases">
        <title>Full genome of DAOMC 229536 Phialocephala scopiformis, a fungal endophyte of spruce producing the potent anti-insectan compound rugulosin.</title>
        <authorList>
            <consortium name="DOE Joint Genome Institute"/>
            <person name="Walker A.K."/>
            <person name="Frasz S.L."/>
            <person name="Seifert K.A."/>
            <person name="Miller J.D."/>
            <person name="Mondo S.J."/>
            <person name="Labutti K."/>
            <person name="Lipzen A."/>
            <person name="Dockter R."/>
            <person name="Kennedy M."/>
            <person name="Grigoriev I.V."/>
            <person name="Spatafora J.W."/>
        </authorList>
    </citation>
    <scope>NUCLEOTIDE SEQUENCE [LARGE SCALE GENOMIC DNA]</scope>
    <source>
        <strain evidence="1 2">CBS 120377</strain>
    </source>
</reference>
<dbReference type="OrthoDB" id="3508416at2759"/>
<gene>
    <name evidence="1" type="ORF">LY89DRAFT_733779</name>
</gene>
<dbReference type="AlphaFoldDB" id="A0A194X9C8"/>
<keyword evidence="2" id="KW-1185">Reference proteome</keyword>
<protein>
    <submittedName>
        <fullName evidence="1">Uncharacterized protein</fullName>
    </submittedName>
</protein>
<dbReference type="InParanoid" id="A0A194X9C8"/>
<organism evidence="1 2">
    <name type="scientific">Mollisia scopiformis</name>
    <name type="common">Conifer needle endophyte fungus</name>
    <name type="synonym">Phialocephala scopiformis</name>
    <dbReference type="NCBI Taxonomy" id="149040"/>
    <lineage>
        <taxon>Eukaryota</taxon>
        <taxon>Fungi</taxon>
        <taxon>Dikarya</taxon>
        <taxon>Ascomycota</taxon>
        <taxon>Pezizomycotina</taxon>
        <taxon>Leotiomycetes</taxon>
        <taxon>Helotiales</taxon>
        <taxon>Mollisiaceae</taxon>
        <taxon>Mollisia</taxon>
    </lineage>
</organism>
<dbReference type="GeneID" id="28829569"/>
<dbReference type="EMBL" id="KQ947415">
    <property type="protein sequence ID" value="KUJ16773.1"/>
    <property type="molecule type" value="Genomic_DNA"/>
</dbReference>
<accession>A0A194X9C8</accession>
<evidence type="ECO:0000313" key="1">
    <source>
        <dbReference type="EMBL" id="KUJ16773.1"/>
    </source>
</evidence>
<dbReference type="Proteomes" id="UP000070700">
    <property type="component" value="Unassembled WGS sequence"/>
</dbReference>
<proteinExistence type="predicted"/>
<dbReference type="RefSeq" id="XP_018071128.1">
    <property type="nucleotide sequence ID" value="XM_018219843.1"/>
</dbReference>
<evidence type="ECO:0000313" key="2">
    <source>
        <dbReference type="Proteomes" id="UP000070700"/>
    </source>
</evidence>
<sequence>MKTFAPSWALLGIRPPITQEVFDTAQQFGIQINPNYQGEYGEFAFSNSGCSPNENCAIFITRIPPNATKKEILDSIIEGKIFNFSRTSPDAVHDNAAAHVTFFERSAVDWLLQRAELVEGFRIKG</sequence>
<name>A0A194X9C8_MOLSC</name>